<proteinExistence type="predicted"/>
<gene>
    <name evidence="1" type="ORF">MRATA1EN22A_LOCUS17756</name>
</gene>
<protein>
    <submittedName>
        <fullName evidence="1">Uncharacterized protein</fullName>
    </submittedName>
</protein>
<accession>A0AC59ZH34</accession>
<evidence type="ECO:0000313" key="1">
    <source>
        <dbReference type="EMBL" id="CAN0402801.1"/>
    </source>
</evidence>
<reference evidence="1" key="1">
    <citation type="submission" date="2023-05" db="EMBL/GenBank/DDBJ databases">
        <authorList>
            <consortium name="ELIXIR-Norway"/>
        </authorList>
    </citation>
    <scope>NUCLEOTIDE SEQUENCE</scope>
</reference>
<evidence type="ECO:0000313" key="2">
    <source>
        <dbReference type="Proteomes" id="UP001162501"/>
    </source>
</evidence>
<reference evidence="1" key="2">
    <citation type="submission" date="2025-03" db="EMBL/GenBank/DDBJ databases">
        <authorList>
            <consortium name="ELIXIR-Norway"/>
            <consortium name="Elixir Norway"/>
        </authorList>
    </citation>
    <scope>NUCLEOTIDE SEQUENCE</scope>
</reference>
<name>A0AC59ZH34_RANTA</name>
<sequence>MQAAPALESESFAVVVPQHYRWTVTRASRGVCFPVTLGEEKPGCLSNRVWLGCDDAVDVLDPRGICIRAPPPGDARLLRVLHGPVGLSSAFRRL</sequence>
<dbReference type="Proteomes" id="UP001162501">
    <property type="component" value="Chromosome 28"/>
</dbReference>
<organism evidence="1 2">
    <name type="scientific">Rangifer tarandus platyrhynchus</name>
    <name type="common">Svalbard reindeer</name>
    <dbReference type="NCBI Taxonomy" id="3082113"/>
    <lineage>
        <taxon>Eukaryota</taxon>
        <taxon>Metazoa</taxon>
        <taxon>Chordata</taxon>
        <taxon>Craniata</taxon>
        <taxon>Vertebrata</taxon>
        <taxon>Euteleostomi</taxon>
        <taxon>Mammalia</taxon>
        <taxon>Eutheria</taxon>
        <taxon>Laurasiatheria</taxon>
        <taxon>Artiodactyla</taxon>
        <taxon>Ruminantia</taxon>
        <taxon>Pecora</taxon>
        <taxon>Cervidae</taxon>
        <taxon>Odocoileinae</taxon>
        <taxon>Rangifer</taxon>
    </lineage>
</organism>
<dbReference type="EMBL" id="OX596112">
    <property type="protein sequence ID" value="CAN0402801.1"/>
    <property type="molecule type" value="Genomic_DNA"/>
</dbReference>